<organism evidence="5 6">
    <name type="scientific">Monoglobus pectinilyticus</name>
    <dbReference type="NCBI Taxonomy" id="1981510"/>
    <lineage>
        <taxon>Bacteria</taxon>
        <taxon>Bacillati</taxon>
        <taxon>Bacillota</taxon>
        <taxon>Clostridia</taxon>
        <taxon>Monoglobales</taxon>
        <taxon>Monoglobaceae</taxon>
        <taxon>Monoglobus</taxon>
    </lineage>
</organism>
<dbReference type="EMBL" id="CP020991">
    <property type="protein sequence ID" value="AUO19477.1"/>
    <property type="molecule type" value="Genomic_DNA"/>
</dbReference>
<gene>
    <name evidence="5" type="ORF">B9O19_01316</name>
</gene>
<dbReference type="Gene3D" id="3.40.50.720">
    <property type="entry name" value="NAD(P)-binding Rossmann-like Domain"/>
    <property type="match status" value="1"/>
</dbReference>
<dbReference type="GO" id="GO:0000166">
    <property type="term" value="F:nucleotide binding"/>
    <property type="evidence" value="ECO:0007669"/>
    <property type="project" value="InterPro"/>
</dbReference>
<evidence type="ECO:0000259" key="3">
    <source>
        <dbReference type="Pfam" id="PF01408"/>
    </source>
</evidence>
<evidence type="ECO:0000313" key="5">
    <source>
        <dbReference type="EMBL" id="AUO19477.1"/>
    </source>
</evidence>
<keyword evidence="6" id="KW-1185">Reference proteome</keyword>
<dbReference type="Pfam" id="PF22725">
    <property type="entry name" value="GFO_IDH_MocA_C3"/>
    <property type="match status" value="1"/>
</dbReference>
<dbReference type="PANTHER" id="PTHR22604:SF105">
    <property type="entry name" value="TRANS-1,2-DIHYDROBENZENE-1,2-DIOL DEHYDROGENASE"/>
    <property type="match status" value="1"/>
</dbReference>
<dbReference type="InterPro" id="IPR055170">
    <property type="entry name" value="GFO_IDH_MocA-like_dom"/>
</dbReference>
<dbReference type="OrthoDB" id="9783105at2"/>
<dbReference type="InterPro" id="IPR036291">
    <property type="entry name" value="NAD(P)-bd_dom_sf"/>
</dbReference>
<feature type="domain" description="Gfo/Idh/MocA-like oxidoreductase N-terminal" evidence="3">
    <location>
        <begin position="5"/>
        <end position="120"/>
    </location>
</feature>
<proteinExistence type="inferred from homology"/>
<dbReference type="AlphaFoldDB" id="A0A2K9P2K5"/>
<accession>A0A2K9P2K5</accession>
<dbReference type="SUPFAM" id="SSF55347">
    <property type="entry name" value="Glyceraldehyde-3-phosphate dehydrogenase-like, C-terminal domain"/>
    <property type="match status" value="1"/>
</dbReference>
<dbReference type="RefSeq" id="WP_102365681.1">
    <property type="nucleotide sequence ID" value="NZ_CP020991.1"/>
</dbReference>
<reference evidence="5 6" key="1">
    <citation type="submission" date="2017-04" db="EMBL/GenBank/DDBJ databases">
        <title>Monoglobus pectinilyticus 14 draft genome.</title>
        <authorList>
            <person name="Kim C."/>
            <person name="Rosendale D.I."/>
            <person name="Kelly W.J."/>
            <person name="Tannock G.W."/>
            <person name="Patchett M.L."/>
            <person name="Jordens J.Z."/>
        </authorList>
    </citation>
    <scope>NUCLEOTIDE SEQUENCE [LARGE SCALE GENOMIC DNA]</scope>
    <source>
        <strain evidence="5 6">14</strain>
    </source>
</reference>
<evidence type="ECO:0000259" key="4">
    <source>
        <dbReference type="Pfam" id="PF22725"/>
    </source>
</evidence>
<protein>
    <submittedName>
        <fullName evidence="5">Oxidoreductase domain protein</fullName>
    </submittedName>
</protein>
<dbReference type="PANTHER" id="PTHR22604">
    <property type="entry name" value="OXIDOREDUCTASES"/>
    <property type="match status" value="1"/>
</dbReference>
<dbReference type="SUPFAM" id="SSF51735">
    <property type="entry name" value="NAD(P)-binding Rossmann-fold domains"/>
    <property type="match status" value="1"/>
</dbReference>
<dbReference type="Gene3D" id="3.30.360.10">
    <property type="entry name" value="Dihydrodipicolinate Reductase, domain 2"/>
    <property type="match status" value="1"/>
</dbReference>
<dbReference type="Proteomes" id="UP000235589">
    <property type="component" value="Chromosome"/>
</dbReference>
<evidence type="ECO:0000256" key="1">
    <source>
        <dbReference type="ARBA" id="ARBA00010928"/>
    </source>
</evidence>
<dbReference type="Pfam" id="PF01408">
    <property type="entry name" value="GFO_IDH_MocA"/>
    <property type="match status" value="1"/>
</dbReference>
<dbReference type="KEGG" id="mpec:B9O19_01316"/>
<evidence type="ECO:0000313" key="6">
    <source>
        <dbReference type="Proteomes" id="UP000235589"/>
    </source>
</evidence>
<keyword evidence="2" id="KW-0560">Oxidoreductase</keyword>
<evidence type="ECO:0000256" key="2">
    <source>
        <dbReference type="ARBA" id="ARBA00023002"/>
    </source>
</evidence>
<feature type="domain" description="GFO/IDH/MocA-like oxidoreductase" evidence="4">
    <location>
        <begin position="131"/>
        <end position="247"/>
    </location>
</feature>
<dbReference type="InterPro" id="IPR000683">
    <property type="entry name" value="Gfo/Idh/MocA-like_OxRdtase_N"/>
</dbReference>
<dbReference type="GO" id="GO:0016491">
    <property type="term" value="F:oxidoreductase activity"/>
    <property type="evidence" value="ECO:0007669"/>
    <property type="project" value="UniProtKB-KW"/>
</dbReference>
<dbReference type="InterPro" id="IPR050984">
    <property type="entry name" value="Gfo/Idh/MocA_domain"/>
</dbReference>
<comment type="similarity">
    <text evidence="1">Belongs to the Gfo/Idh/MocA family.</text>
</comment>
<dbReference type="GeneID" id="98062716"/>
<sequence length="325" mass="36762">MNRELNWAVLGSGWIAGDMADAFLDEGRKVYSVGSRTKEKVIEFAKKHNIDKVYDDYHEMFYDDNVDAVYIATPHNKHFEAIMEALENGKHVLCEKAITLNSSELNQAVLLAEKNNLVLAEAMTIYHMPLYKKLSEMVRAGVFGKVNLIHVYHGSFREHDMNSRFFSKSLAGGALLDIGVYALSFARLFMPCKPTGFSSEVQMVESGVDETEGILLMNGEDLAATLTVSLHARLPKRAFITCEKAYIELDDYQRPQTAQITYIDTEKTETVSAGRKDKALFYEIEDMEDAILGKGNDTYLNLTVDVMDIMTGLREDWGFKYPEEE</sequence>
<name>A0A2K9P2K5_9FIRM</name>